<name>A0A242N5S8_CABSO</name>
<protein>
    <submittedName>
        <fullName evidence="1">Uncharacterized protein</fullName>
    </submittedName>
</protein>
<sequence>MQLCHEISTSIIMSRPICSENITETYRSVGPAGTERGPTSPVEPTL</sequence>
<proteinExistence type="predicted"/>
<accession>A0A242N5S8</accession>
<organism evidence="1 2">
    <name type="scientific">Caballeronia sordidicola</name>
    <name type="common">Burkholderia sordidicola</name>
    <dbReference type="NCBI Taxonomy" id="196367"/>
    <lineage>
        <taxon>Bacteria</taxon>
        <taxon>Pseudomonadati</taxon>
        <taxon>Pseudomonadota</taxon>
        <taxon>Betaproteobacteria</taxon>
        <taxon>Burkholderiales</taxon>
        <taxon>Burkholderiaceae</taxon>
        <taxon>Caballeronia</taxon>
    </lineage>
</organism>
<dbReference type="Proteomes" id="UP000195221">
    <property type="component" value="Unassembled WGS sequence"/>
</dbReference>
<evidence type="ECO:0000313" key="2">
    <source>
        <dbReference type="Proteomes" id="UP000195221"/>
    </source>
</evidence>
<dbReference type="EMBL" id="NBTZ01000016">
    <property type="protein sequence ID" value="OTP79025.1"/>
    <property type="molecule type" value="Genomic_DNA"/>
</dbReference>
<reference evidence="1 2" key="1">
    <citation type="submission" date="2017-03" db="EMBL/GenBank/DDBJ databases">
        <title>Genome analysis of strain PAMC 26577.</title>
        <authorList>
            <person name="Oh H.-M."/>
            <person name="Yang J.-A."/>
        </authorList>
    </citation>
    <scope>NUCLEOTIDE SEQUENCE [LARGE SCALE GENOMIC DNA]</scope>
    <source>
        <strain evidence="1 2">PAMC 26577</strain>
    </source>
</reference>
<dbReference type="AlphaFoldDB" id="A0A242N5S8"/>
<comment type="caution">
    <text evidence="1">The sequence shown here is derived from an EMBL/GenBank/DDBJ whole genome shotgun (WGS) entry which is preliminary data.</text>
</comment>
<gene>
    <name evidence="1" type="ORF">PAMC26577_02465</name>
</gene>
<evidence type="ECO:0000313" key="1">
    <source>
        <dbReference type="EMBL" id="OTP79025.1"/>
    </source>
</evidence>